<accession>A0AAN9ZIV2</accession>
<feature type="compositionally biased region" description="Basic and acidic residues" evidence="5">
    <location>
        <begin position="301"/>
        <end position="324"/>
    </location>
</feature>
<sequence length="510" mass="53821">MSVPAHGERAPGARGADALGDAFQQVTRGLARVEEVLRQQERRAAACAQEAARRQERRTDAALREALARVEQRLREKDEAGRALAQRVEARARKVEEWITAVEQRLIPLVGLKGARELGASVQAGELEMRMRNLEASVQRALVGKPTVNFTSPTSSFTSPVSSSNLPASFSISNNISSTGSTSNPIASNSSFTISSEFIPGSEAISGATSCTNATTPFRTNVTSLATSTDSITTSGANASFGAIDTNTNPTPSTNTTPGAKDTSGVDASSSTNATCGANGTSSSSSRRPGPPDTSDLAAADARRPAPSAHEKSTVAHQRELGEWEQAQKQRVQLRVREVEIRRDNARAAPSSMGETLCNAVKIGKLDDIQRLLDSAADVNYIDTRGDCPLLLALLCPAPQEDVARVLVARGAKVNAVDACGQTALHRAAAANRGWRFMSLLICAGGDANARSASGATPLHSAAHRGNEAAVRWLLAAGASKSLKCWSGMWSGKTPFDVARSDDVRELLRP</sequence>
<reference evidence="6 7" key="1">
    <citation type="submission" date="2024-03" db="EMBL/GenBank/DDBJ databases">
        <title>The genome assembly and annotation of the cricket Gryllus longicercus Weissman &amp; Gray.</title>
        <authorList>
            <person name="Szrajer S."/>
            <person name="Gray D."/>
            <person name="Ylla G."/>
        </authorList>
    </citation>
    <scope>NUCLEOTIDE SEQUENCE [LARGE SCALE GENOMIC DNA]</scope>
    <source>
        <strain evidence="6">DAG 2021-001</strain>
        <tissue evidence="6">Whole body minus gut</tissue>
    </source>
</reference>
<dbReference type="PROSITE" id="PS50297">
    <property type="entry name" value="ANK_REP_REGION"/>
    <property type="match status" value="1"/>
</dbReference>
<feature type="coiled-coil region" evidence="4">
    <location>
        <begin position="30"/>
        <end position="58"/>
    </location>
</feature>
<dbReference type="Gene3D" id="1.25.40.20">
    <property type="entry name" value="Ankyrin repeat-containing domain"/>
    <property type="match status" value="1"/>
</dbReference>
<dbReference type="EMBL" id="JAZDUA010000009">
    <property type="protein sequence ID" value="KAK7873824.1"/>
    <property type="molecule type" value="Genomic_DNA"/>
</dbReference>
<dbReference type="Pfam" id="PF12796">
    <property type="entry name" value="Ank_2"/>
    <property type="match status" value="1"/>
</dbReference>
<dbReference type="AlphaFoldDB" id="A0AAN9ZIV2"/>
<gene>
    <name evidence="6" type="ORF">R5R35_005804</name>
</gene>
<evidence type="ECO:0000256" key="1">
    <source>
        <dbReference type="ARBA" id="ARBA00022737"/>
    </source>
</evidence>
<evidence type="ECO:0000313" key="7">
    <source>
        <dbReference type="Proteomes" id="UP001378592"/>
    </source>
</evidence>
<evidence type="ECO:0000256" key="3">
    <source>
        <dbReference type="PROSITE-ProRule" id="PRU00023"/>
    </source>
</evidence>
<dbReference type="InterPro" id="IPR002110">
    <property type="entry name" value="Ankyrin_rpt"/>
</dbReference>
<dbReference type="PROSITE" id="PS50088">
    <property type="entry name" value="ANK_REPEAT"/>
    <property type="match status" value="3"/>
</dbReference>
<dbReference type="Proteomes" id="UP001378592">
    <property type="component" value="Unassembled WGS sequence"/>
</dbReference>
<dbReference type="InterPro" id="IPR050745">
    <property type="entry name" value="Multifunctional_regulatory"/>
</dbReference>
<evidence type="ECO:0000313" key="6">
    <source>
        <dbReference type="EMBL" id="KAK7873824.1"/>
    </source>
</evidence>
<feature type="repeat" description="ANK" evidence="3">
    <location>
        <begin position="385"/>
        <end position="419"/>
    </location>
</feature>
<keyword evidence="1" id="KW-0677">Repeat</keyword>
<proteinExistence type="predicted"/>
<evidence type="ECO:0000256" key="2">
    <source>
        <dbReference type="ARBA" id="ARBA00023043"/>
    </source>
</evidence>
<feature type="region of interest" description="Disordered" evidence="5">
    <location>
        <begin position="227"/>
        <end position="324"/>
    </location>
</feature>
<feature type="compositionally biased region" description="Polar residues" evidence="5">
    <location>
        <begin position="266"/>
        <end position="279"/>
    </location>
</feature>
<evidence type="ECO:0000256" key="4">
    <source>
        <dbReference type="SAM" id="Coils"/>
    </source>
</evidence>
<dbReference type="SUPFAM" id="SSF48403">
    <property type="entry name" value="Ankyrin repeat"/>
    <property type="match status" value="1"/>
</dbReference>
<dbReference type="PANTHER" id="PTHR24189:SF50">
    <property type="entry name" value="ANKYRIN REPEAT AND SOCS BOX PROTEIN 2"/>
    <property type="match status" value="1"/>
</dbReference>
<keyword evidence="2 3" id="KW-0040">ANK repeat</keyword>
<dbReference type="PANTHER" id="PTHR24189">
    <property type="entry name" value="MYOTROPHIN"/>
    <property type="match status" value="1"/>
</dbReference>
<keyword evidence="7" id="KW-1185">Reference proteome</keyword>
<evidence type="ECO:0000256" key="5">
    <source>
        <dbReference type="SAM" id="MobiDB-lite"/>
    </source>
</evidence>
<feature type="repeat" description="ANK" evidence="3">
    <location>
        <begin position="454"/>
        <end position="480"/>
    </location>
</feature>
<feature type="compositionally biased region" description="Polar residues" evidence="5">
    <location>
        <begin position="227"/>
        <end position="238"/>
    </location>
</feature>
<protein>
    <submittedName>
        <fullName evidence="6">Uncharacterized protein</fullName>
    </submittedName>
</protein>
<dbReference type="SMART" id="SM00248">
    <property type="entry name" value="ANK"/>
    <property type="match status" value="3"/>
</dbReference>
<name>A0AAN9ZIV2_9ORTH</name>
<feature type="compositionally biased region" description="Low complexity" evidence="5">
    <location>
        <begin position="280"/>
        <end position="300"/>
    </location>
</feature>
<organism evidence="6 7">
    <name type="scientific">Gryllus longicercus</name>
    <dbReference type="NCBI Taxonomy" id="2509291"/>
    <lineage>
        <taxon>Eukaryota</taxon>
        <taxon>Metazoa</taxon>
        <taxon>Ecdysozoa</taxon>
        <taxon>Arthropoda</taxon>
        <taxon>Hexapoda</taxon>
        <taxon>Insecta</taxon>
        <taxon>Pterygota</taxon>
        <taxon>Neoptera</taxon>
        <taxon>Polyneoptera</taxon>
        <taxon>Orthoptera</taxon>
        <taxon>Ensifera</taxon>
        <taxon>Gryllidea</taxon>
        <taxon>Grylloidea</taxon>
        <taxon>Gryllidae</taxon>
        <taxon>Gryllinae</taxon>
        <taxon>Gryllus</taxon>
    </lineage>
</organism>
<dbReference type="InterPro" id="IPR036770">
    <property type="entry name" value="Ankyrin_rpt-contain_sf"/>
</dbReference>
<comment type="caution">
    <text evidence="6">The sequence shown here is derived from an EMBL/GenBank/DDBJ whole genome shotgun (WGS) entry which is preliminary data.</text>
</comment>
<feature type="compositionally biased region" description="Low complexity" evidence="5">
    <location>
        <begin position="246"/>
        <end position="258"/>
    </location>
</feature>
<feature type="repeat" description="ANK" evidence="3">
    <location>
        <begin position="420"/>
        <end position="453"/>
    </location>
</feature>
<keyword evidence="4" id="KW-0175">Coiled coil</keyword>